<comment type="cofactor">
    <cofactor evidence="1">
        <name>Zn(2+)</name>
        <dbReference type="ChEBI" id="CHEBI:29105"/>
    </cofactor>
    <text evidence="1">Binds 1 zinc ion per subunit.</text>
</comment>
<dbReference type="Proteomes" id="UP000319411">
    <property type="component" value="Plasmid unnamed2"/>
</dbReference>
<evidence type="ECO:0000313" key="2">
    <source>
        <dbReference type="EMBL" id="QDY44367.1"/>
    </source>
</evidence>
<proteinExistence type="predicted"/>
<name>A0A518XJK9_9GAMM</name>
<dbReference type="EMBL" id="CP032704">
    <property type="protein sequence ID" value="QDY44367.1"/>
    <property type="molecule type" value="Genomic_DNA"/>
</dbReference>
<sequence length="156" mass="17821">MNIEEFITSCTRREKQILQQATGICEKKGVRLTTLRQVVLILIYRAADGVKAYDILREIRQMLPNAAPAIVYRPLHFLLHTSLIYKVNSCQIFKINQLNTRIVPGALFVCPLCNKQTLVEDQGLMQDLYRLLKLNHYAGEENILEIVAQCENCATS</sequence>
<dbReference type="InterPro" id="IPR002481">
    <property type="entry name" value="FUR"/>
</dbReference>
<evidence type="ECO:0000313" key="3">
    <source>
        <dbReference type="Proteomes" id="UP000319411"/>
    </source>
</evidence>
<feature type="binding site" evidence="1">
    <location>
        <position position="150"/>
    </location>
    <ligand>
        <name>Zn(2+)</name>
        <dbReference type="ChEBI" id="CHEBI:29105"/>
    </ligand>
</feature>
<dbReference type="GO" id="GO:0005829">
    <property type="term" value="C:cytosol"/>
    <property type="evidence" value="ECO:0007669"/>
    <property type="project" value="TreeGrafter"/>
</dbReference>
<dbReference type="GO" id="GO:1900376">
    <property type="term" value="P:regulation of secondary metabolite biosynthetic process"/>
    <property type="evidence" value="ECO:0007669"/>
    <property type="project" value="TreeGrafter"/>
</dbReference>
<gene>
    <name evidence="2" type="ORF">D8B20_20835</name>
</gene>
<dbReference type="InterPro" id="IPR036388">
    <property type="entry name" value="WH-like_DNA-bd_sf"/>
</dbReference>
<dbReference type="Pfam" id="PF01475">
    <property type="entry name" value="FUR"/>
    <property type="match status" value="1"/>
</dbReference>
<dbReference type="GO" id="GO:0000976">
    <property type="term" value="F:transcription cis-regulatory region binding"/>
    <property type="evidence" value="ECO:0007669"/>
    <property type="project" value="TreeGrafter"/>
</dbReference>
<evidence type="ECO:0008006" key="4">
    <source>
        <dbReference type="Google" id="ProtNLM"/>
    </source>
</evidence>
<dbReference type="KEGG" id="pdis:D8B20_20835"/>
<feature type="binding site" evidence="1">
    <location>
        <position position="153"/>
    </location>
    <ligand>
        <name>Zn(2+)</name>
        <dbReference type="ChEBI" id="CHEBI:29105"/>
    </ligand>
</feature>
<evidence type="ECO:0000256" key="1">
    <source>
        <dbReference type="PIRSR" id="PIRSR602481-1"/>
    </source>
</evidence>
<dbReference type="GO" id="GO:0045892">
    <property type="term" value="P:negative regulation of DNA-templated transcription"/>
    <property type="evidence" value="ECO:0007669"/>
    <property type="project" value="TreeGrafter"/>
</dbReference>
<organism evidence="2 3">
    <name type="scientific">Candidatus Pantoea soli</name>
    <dbReference type="NCBI Taxonomy" id="3098669"/>
    <lineage>
        <taxon>Bacteria</taxon>
        <taxon>Pseudomonadati</taxon>
        <taxon>Pseudomonadota</taxon>
        <taxon>Gammaproteobacteria</taxon>
        <taxon>Enterobacterales</taxon>
        <taxon>Erwiniaceae</taxon>
        <taxon>Pantoea</taxon>
    </lineage>
</organism>
<reference evidence="2 3" key="1">
    <citation type="submission" date="2018-10" db="EMBL/GenBank/DDBJ databases">
        <title>Genome Sequencing of Pantoea dispersa DSM 32899.</title>
        <authorList>
            <person name="Nawrath M."/>
            <person name="Ottenheim C."/>
            <person name="Wilm A."/>
            <person name="Zimmermann W."/>
            <person name="Wu J.C."/>
        </authorList>
    </citation>
    <scope>NUCLEOTIDE SEQUENCE [LARGE SCALE GENOMIC DNA]</scope>
    <source>
        <strain evidence="2 3">DSM 32899</strain>
        <plasmid evidence="2 3">unnamed2</plasmid>
    </source>
</reference>
<dbReference type="AlphaFoldDB" id="A0A518XJK9"/>
<accession>A0A518XJK9</accession>
<dbReference type="RefSeq" id="WP_145891889.1">
    <property type="nucleotide sequence ID" value="NZ_CP032704.1"/>
</dbReference>
<protein>
    <recommendedName>
        <fullName evidence="4">Transcriptional repressor</fullName>
    </recommendedName>
</protein>
<dbReference type="PANTHER" id="PTHR33202">
    <property type="entry name" value="ZINC UPTAKE REGULATION PROTEIN"/>
    <property type="match status" value="1"/>
</dbReference>
<keyword evidence="1" id="KW-0479">Metal-binding</keyword>
<dbReference type="GO" id="GO:0008270">
    <property type="term" value="F:zinc ion binding"/>
    <property type="evidence" value="ECO:0007669"/>
    <property type="project" value="TreeGrafter"/>
</dbReference>
<feature type="binding site" evidence="1">
    <location>
        <position position="113"/>
    </location>
    <ligand>
        <name>Zn(2+)</name>
        <dbReference type="ChEBI" id="CHEBI:29105"/>
    </ligand>
</feature>
<dbReference type="InterPro" id="IPR036390">
    <property type="entry name" value="WH_DNA-bd_sf"/>
</dbReference>
<dbReference type="GO" id="GO:0003700">
    <property type="term" value="F:DNA-binding transcription factor activity"/>
    <property type="evidence" value="ECO:0007669"/>
    <property type="project" value="InterPro"/>
</dbReference>
<dbReference type="OrthoDB" id="9801127at2"/>
<keyword evidence="3" id="KW-1185">Reference proteome</keyword>
<dbReference type="Gene3D" id="1.10.10.10">
    <property type="entry name" value="Winged helix-like DNA-binding domain superfamily/Winged helix DNA-binding domain"/>
    <property type="match status" value="1"/>
</dbReference>
<geneLocation type="plasmid" evidence="2 3">
    <name>unnamed2</name>
</geneLocation>
<keyword evidence="2" id="KW-0614">Plasmid</keyword>
<dbReference type="PANTHER" id="PTHR33202:SF6">
    <property type="entry name" value="ZINC UPTAKE REGULATION PROTEIN"/>
    <property type="match status" value="1"/>
</dbReference>
<feature type="binding site" evidence="1">
    <location>
        <position position="110"/>
    </location>
    <ligand>
        <name>Zn(2+)</name>
        <dbReference type="ChEBI" id="CHEBI:29105"/>
    </ligand>
</feature>
<keyword evidence="1" id="KW-0862">Zinc</keyword>
<dbReference type="SUPFAM" id="SSF46785">
    <property type="entry name" value="Winged helix' DNA-binding domain"/>
    <property type="match status" value="1"/>
</dbReference>